<sequence>MDRIEPPRPADQAARIATRREAAPEPSTNRALWPTFMRRTLEEEQVRASAQKERRPDRVAV</sequence>
<proteinExistence type="predicted"/>
<reference evidence="2" key="1">
    <citation type="journal article" date="2014" name="Int. J. Syst. Evol. Microbiol.">
        <title>Complete genome sequence of Corynebacterium casei LMG S-19264T (=DSM 44701T), isolated from a smear-ripened cheese.</title>
        <authorList>
            <consortium name="US DOE Joint Genome Institute (JGI-PGF)"/>
            <person name="Walter F."/>
            <person name="Albersmeier A."/>
            <person name="Kalinowski J."/>
            <person name="Ruckert C."/>
        </authorList>
    </citation>
    <scope>NUCLEOTIDE SEQUENCE</scope>
    <source>
        <strain evidence="2">CGMCC 1.3617</strain>
    </source>
</reference>
<reference evidence="2" key="2">
    <citation type="submission" date="2020-09" db="EMBL/GenBank/DDBJ databases">
        <authorList>
            <person name="Sun Q."/>
            <person name="Zhou Y."/>
        </authorList>
    </citation>
    <scope>NUCLEOTIDE SEQUENCE</scope>
    <source>
        <strain evidence="2">CGMCC 1.3617</strain>
    </source>
</reference>
<name>A0A917KRP6_9PROT</name>
<evidence type="ECO:0000313" key="3">
    <source>
        <dbReference type="Proteomes" id="UP000661507"/>
    </source>
</evidence>
<dbReference type="AlphaFoldDB" id="A0A917KRP6"/>
<evidence type="ECO:0000313" key="2">
    <source>
        <dbReference type="EMBL" id="GGJ23299.1"/>
    </source>
</evidence>
<protein>
    <submittedName>
        <fullName evidence="2">Uncharacterized protein</fullName>
    </submittedName>
</protein>
<gene>
    <name evidence="2" type="ORF">GCM10011320_33280</name>
</gene>
<evidence type="ECO:0000256" key="1">
    <source>
        <dbReference type="SAM" id="MobiDB-lite"/>
    </source>
</evidence>
<accession>A0A917KRP6</accession>
<keyword evidence="3" id="KW-1185">Reference proteome</keyword>
<dbReference type="EMBL" id="BMKW01000008">
    <property type="protein sequence ID" value="GGJ23299.1"/>
    <property type="molecule type" value="Genomic_DNA"/>
</dbReference>
<dbReference type="Proteomes" id="UP000661507">
    <property type="component" value="Unassembled WGS sequence"/>
</dbReference>
<comment type="caution">
    <text evidence="2">The sequence shown here is derived from an EMBL/GenBank/DDBJ whole genome shotgun (WGS) entry which is preliminary data.</text>
</comment>
<dbReference type="RefSeq" id="WP_188968567.1">
    <property type="nucleotide sequence ID" value="NZ_BMKW01000008.1"/>
</dbReference>
<feature type="region of interest" description="Disordered" evidence="1">
    <location>
        <begin position="1"/>
        <end position="36"/>
    </location>
</feature>
<organism evidence="2 3">
    <name type="scientific">Neoroseomonas lacus</name>
    <dbReference type="NCBI Taxonomy" id="287609"/>
    <lineage>
        <taxon>Bacteria</taxon>
        <taxon>Pseudomonadati</taxon>
        <taxon>Pseudomonadota</taxon>
        <taxon>Alphaproteobacteria</taxon>
        <taxon>Acetobacterales</taxon>
        <taxon>Acetobacteraceae</taxon>
        <taxon>Neoroseomonas</taxon>
    </lineage>
</organism>